<dbReference type="NCBIfam" id="NF046006">
    <property type="entry name" value="MAG6450_fam"/>
    <property type="match status" value="1"/>
</dbReference>
<dbReference type="Proteomes" id="UP001328425">
    <property type="component" value="Unassembled WGS sequence"/>
</dbReference>
<dbReference type="RefSeq" id="WP_332087301.1">
    <property type="nucleotide sequence ID" value="NZ_JARBCY010000033.1"/>
</dbReference>
<gene>
    <name evidence="1" type="ORF">PV361_05545</name>
</gene>
<reference evidence="1 2" key="1">
    <citation type="submission" date="2022-11" db="EMBL/GenBank/DDBJ databases">
        <title>The First Case of Preauricular Fistular Abscess Caused by Peptoniphilus grossensis.</title>
        <authorList>
            <person name="Byun J.-H."/>
        </authorList>
    </citation>
    <scope>NUCLEOTIDE SEQUENCE [LARGE SCALE GENOMIC DNA]</scope>
    <source>
        <strain evidence="1 2">GYB008</strain>
    </source>
</reference>
<organism evidence="1 2">
    <name type="scientific">Peptoniphilus grossensis</name>
    <dbReference type="NCBI Taxonomy" id="1465756"/>
    <lineage>
        <taxon>Bacteria</taxon>
        <taxon>Bacillati</taxon>
        <taxon>Bacillota</taxon>
        <taxon>Tissierellia</taxon>
        <taxon>Tissierellales</taxon>
        <taxon>Peptoniphilaceae</taxon>
        <taxon>Peptoniphilus</taxon>
    </lineage>
</organism>
<proteinExistence type="predicted"/>
<keyword evidence="2" id="KW-1185">Reference proteome</keyword>
<sequence length="126" mass="14858">MTKLTDENKSDNKGTQLTNIKTKPFKIAICGSLENKFSFNELDNRTIKQFHKFIEETIGKNLTITEVDKQYLRTKGNIKEEKNVHGGKRDIMHYGKDRNPFRIFGYYNKDAYFTITRLDPKHKTHE</sequence>
<comment type="caution">
    <text evidence="1">The sequence shown here is derived from an EMBL/GenBank/DDBJ whole genome shotgun (WGS) entry which is preliminary data.</text>
</comment>
<evidence type="ECO:0000313" key="1">
    <source>
        <dbReference type="EMBL" id="MEF3318161.1"/>
    </source>
</evidence>
<accession>A0ABU7XA59</accession>
<protein>
    <submittedName>
        <fullName evidence="1">Uncharacterized protein</fullName>
    </submittedName>
</protein>
<evidence type="ECO:0000313" key="2">
    <source>
        <dbReference type="Proteomes" id="UP001328425"/>
    </source>
</evidence>
<dbReference type="EMBL" id="JARBCY010000033">
    <property type="protein sequence ID" value="MEF3318161.1"/>
    <property type="molecule type" value="Genomic_DNA"/>
</dbReference>
<name>A0ABU7XA59_9FIRM</name>